<name>A0A8J5IUA5_9STRA</name>
<dbReference type="PROSITE" id="PS51465">
    <property type="entry name" value="KAZAL_2"/>
    <property type="match status" value="1"/>
</dbReference>
<accession>A0A8J5IUA5</accession>
<dbReference type="EMBL" id="JAENGY010000109">
    <property type="protein sequence ID" value="KAG6973556.1"/>
    <property type="molecule type" value="Genomic_DNA"/>
</dbReference>
<organism evidence="3 4">
    <name type="scientific">Phytophthora aleatoria</name>
    <dbReference type="NCBI Taxonomy" id="2496075"/>
    <lineage>
        <taxon>Eukaryota</taxon>
        <taxon>Sar</taxon>
        <taxon>Stramenopiles</taxon>
        <taxon>Oomycota</taxon>
        <taxon>Peronosporomycetes</taxon>
        <taxon>Peronosporales</taxon>
        <taxon>Peronosporaceae</taxon>
        <taxon>Phytophthora</taxon>
    </lineage>
</organism>
<evidence type="ECO:0000259" key="2">
    <source>
        <dbReference type="PROSITE" id="PS51465"/>
    </source>
</evidence>
<dbReference type="InterPro" id="IPR002350">
    <property type="entry name" value="Kazal_dom"/>
</dbReference>
<evidence type="ECO:0000313" key="4">
    <source>
        <dbReference type="Proteomes" id="UP000709295"/>
    </source>
</evidence>
<feature type="domain" description="Kazal-like" evidence="2">
    <location>
        <begin position="25"/>
        <end position="77"/>
    </location>
</feature>
<dbReference type="Pfam" id="PF00050">
    <property type="entry name" value="Kazal_1"/>
    <property type="match status" value="1"/>
</dbReference>
<keyword evidence="4" id="KW-1185">Reference proteome</keyword>
<comment type="caution">
    <text evidence="3">The sequence shown here is derived from an EMBL/GenBank/DDBJ whole genome shotgun (WGS) entry which is preliminary data.</text>
</comment>
<dbReference type="AlphaFoldDB" id="A0A8J5IUA5"/>
<dbReference type="SMART" id="SM00280">
    <property type="entry name" value="KAZAL"/>
    <property type="match status" value="1"/>
</dbReference>
<evidence type="ECO:0000256" key="1">
    <source>
        <dbReference type="SAM" id="SignalP"/>
    </source>
</evidence>
<sequence>MQLFQLRGLGVLSFLLATAFFLRADATDLDCNIMFCTLEYVPVCGTDRTAYSNVCELTIKACNDPANHLGIEHQGAC</sequence>
<evidence type="ECO:0000313" key="3">
    <source>
        <dbReference type="EMBL" id="KAG6973556.1"/>
    </source>
</evidence>
<keyword evidence="1" id="KW-0732">Signal</keyword>
<dbReference type="Proteomes" id="UP000709295">
    <property type="component" value="Unassembled WGS sequence"/>
</dbReference>
<protein>
    <recommendedName>
        <fullName evidence="2">Kazal-like domain-containing protein</fullName>
    </recommendedName>
</protein>
<reference evidence="3" key="1">
    <citation type="submission" date="2021-01" db="EMBL/GenBank/DDBJ databases">
        <title>Phytophthora aleatoria, a newly-described species from Pinus radiata is distinct from Phytophthora cactorum isolates based on comparative genomics.</title>
        <authorList>
            <person name="Mcdougal R."/>
            <person name="Panda P."/>
            <person name="Williams N."/>
            <person name="Studholme D.J."/>
        </authorList>
    </citation>
    <scope>NUCLEOTIDE SEQUENCE</scope>
    <source>
        <strain evidence="3">NZFS 4037</strain>
    </source>
</reference>
<dbReference type="CDD" id="cd00104">
    <property type="entry name" value="KAZAL_FS"/>
    <property type="match status" value="1"/>
</dbReference>
<feature type="signal peptide" evidence="1">
    <location>
        <begin position="1"/>
        <end position="26"/>
    </location>
</feature>
<feature type="chain" id="PRO_5035299112" description="Kazal-like domain-containing protein" evidence="1">
    <location>
        <begin position="27"/>
        <end position="77"/>
    </location>
</feature>
<gene>
    <name evidence="3" type="ORF">JG688_00003478</name>
</gene>
<proteinExistence type="predicted"/>